<dbReference type="Gene3D" id="3.40.50.880">
    <property type="match status" value="1"/>
</dbReference>
<dbReference type="Proteomes" id="UP000664698">
    <property type="component" value="Unassembled WGS sequence"/>
</dbReference>
<dbReference type="EMBL" id="JAFKCW010000001">
    <property type="protein sequence ID" value="MBN7800022.1"/>
    <property type="molecule type" value="Genomic_DNA"/>
</dbReference>
<evidence type="ECO:0000313" key="3">
    <source>
        <dbReference type="Proteomes" id="UP000664698"/>
    </source>
</evidence>
<dbReference type="InterPro" id="IPR017926">
    <property type="entry name" value="GATASE"/>
</dbReference>
<proteinExistence type="predicted"/>
<dbReference type="RefSeq" id="WP_206567989.1">
    <property type="nucleotide sequence ID" value="NZ_JAFKCW010000001.1"/>
</dbReference>
<evidence type="ECO:0000313" key="2">
    <source>
        <dbReference type="EMBL" id="MBN7800022.1"/>
    </source>
</evidence>
<keyword evidence="3" id="KW-1185">Reference proteome</keyword>
<feature type="domain" description="Glutamine amidotransferase" evidence="1">
    <location>
        <begin position="66"/>
        <end position="222"/>
    </location>
</feature>
<reference evidence="2 3" key="1">
    <citation type="submission" date="2021-03" db="EMBL/GenBank/DDBJ databases">
        <title>novel species isolated from a fishpond in China.</title>
        <authorList>
            <person name="Lu H."/>
            <person name="Cai Z."/>
        </authorList>
    </citation>
    <scope>NUCLEOTIDE SEQUENCE [LARGE SCALE GENOMIC DNA]</scope>
    <source>
        <strain evidence="2 3">JCM 31546</strain>
    </source>
</reference>
<dbReference type="PROSITE" id="PS51273">
    <property type="entry name" value="GATASE_TYPE_1"/>
    <property type="match status" value="1"/>
</dbReference>
<dbReference type="Pfam" id="PF00117">
    <property type="entry name" value="GATase"/>
    <property type="match status" value="1"/>
</dbReference>
<comment type="caution">
    <text evidence="2">The sequence shown here is derived from an EMBL/GenBank/DDBJ whole genome shotgun (WGS) entry which is preliminary data.</text>
</comment>
<accession>A0ABS3BL43</accession>
<organism evidence="2 3">
    <name type="scientific">Algoriphagus aestuariicola</name>
    <dbReference type="NCBI Taxonomy" id="1852016"/>
    <lineage>
        <taxon>Bacteria</taxon>
        <taxon>Pseudomonadati</taxon>
        <taxon>Bacteroidota</taxon>
        <taxon>Cytophagia</taxon>
        <taxon>Cytophagales</taxon>
        <taxon>Cyclobacteriaceae</taxon>
        <taxon>Algoriphagus</taxon>
    </lineage>
</organism>
<name>A0ABS3BL43_9BACT</name>
<protein>
    <submittedName>
        <fullName evidence="2">GMP synthase</fullName>
    </submittedName>
</protein>
<sequence length="288" mass="33049">MLTFTENKPNCAVGRKKVNLAILDMYDGEPNQGMRCIHDILGRFSDVISYREFDVRGRAELPDIRNFDIFISTGGPGDPREGDGNWDLLYNEFLDQIWIWNQNHSQKKQLLLICHSFQMACKHFGLGQITQRRSTSFGVTTIHKTPEGLNDPLFAGLDNPFWSVDSRDYQVVQPNGRKFKALGAKLIALEKIRNHVEFERAIMAIRFSEEIVGTQFHPEADPVSFLEHLKKPMVKEKIIELKGKAKFRSMLEDLVDQEKVYKTNETLIPNFLEQAIRKLKVASAPTLI</sequence>
<dbReference type="InterPro" id="IPR029062">
    <property type="entry name" value="Class_I_gatase-like"/>
</dbReference>
<evidence type="ECO:0000259" key="1">
    <source>
        <dbReference type="Pfam" id="PF00117"/>
    </source>
</evidence>
<gene>
    <name evidence="2" type="ORF">J0A67_04070</name>
</gene>
<dbReference type="SUPFAM" id="SSF52317">
    <property type="entry name" value="Class I glutamine amidotransferase-like"/>
    <property type="match status" value="1"/>
</dbReference>